<gene>
    <name evidence="1" type="ORF">ACFP3T_09600</name>
</gene>
<protein>
    <recommendedName>
        <fullName evidence="3">Type II toxin-antitoxin system MqsR family toxin</fullName>
    </recommendedName>
</protein>
<evidence type="ECO:0008006" key="3">
    <source>
        <dbReference type="Google" id="ProtNLM"/>
    </source>
</evidence>
<accession>A0ABW1R9Q2</accession>
<organism evidence="1 2">
    <name type="scientific">Lactiplantibacillus dongliensis</name>
    <dbReference type="NCBI Taxonomy" id="2559919"/>
    <lineage>
        <taxon>Bacteria</taxon>
        <taxon>Bacillati</taxon>
        <taxon>Bacillota</taxon>
        <taxon>Bacilli</taxon>
        <taxon>Lactobacillales</taxon>
        <taxon>Lactobacillaceae</taxon>
        <taxon>Lactiplantibacillus</taxon>
    </lineage>
</organism>
<proteinExistence type="predicted"/>
<name>A0ABW1R9Q2_9LACO</name>
<keyword evidence="2" id="KW-1185">Reference proteome</keyword>
<dbReference type="EMBL" id="JBHSSD010000041">
    <property type="protein sequence ID" value="MFC6164922.1"/>
    <property type="molecule type" value="Genomic_DNA"/>
</dbReference>
<evidence type="ECO:0000313" key="2">
    <source>
        <dbReference type="Proteomes" id="UP001596253"/>
    </source>
</evidence>
<dbReference type="RefSeq" id="WP_137639705.1">
    <property type="nucleotide sequence ID" value="NZ_BJDK01000009.1"/>
</dbReference>
<evidence type="ECO:0000313" key="1">
    <source>
        <dbReference type="EMBL" id="MFC6164922.1"/>
    </source>
</evidence>
<reference evidence="2" key="1">
    <citation type="journal article" date="2019" name="Int. J. Syst. Evol. Microbiol.">
        <title>The Global Catalogue of Microorganisms (GCM) 10K type strain sequencing project: providing services to taxonomists for standard genome sequencing and annotation.</title>
        <authorList>
            <consortium name="The Broad Institute Genomics Platform"/>
            <consortium name="The Broad Institute Genome Sequencing Center for Infectious Disease"/>
            <person name="Wu L."/>
            <person name="Ma J."/>
        </authorList>
    </citation>
    <scope>NUCLEOTIDE SEQUENCE [LARGE SCALE GENOMIC DNA]</scope>
    <source>
        <strain evidence="2">CCM 8932</strain>
    </source>
</reference>
<comment type="caution">
    <text evidence="1">The sequence shown here is derived from an EMBL/GenBank/DDBJ whole genome shotgun (WGS) entry which is preliminary data.</text>
</comment>
<dbReference type="Proteomes" id="UP001596253">
    <property type="component" value="Unassembled WGS sequence"/>
</dbReference>
<sequence>MISEDDARDIVNTIKDRRRTWRVSHREKNEEFASTIGNAGEGIYEKIFDEIFNNLTWIDYSSGPFPDASRRHIPGNIWIFGLKIFEIECYLKFQDRPSGRVMWISIHEAERPLNFPFQ</sequence>